<dbReference type="InterPro" id="IPR001611">
    <property type="entry name" value="Leu-rich_rpt"/>
</dbReference>
<comment type="caution">
    <text evidence="2">The sequence shown here is derived from an EMBL/GenBank/DDBJ whole genome shotgun (WGS) entry which is preliminary data.</text>
</comment>
<dbReference type="STRING" id="1890364.A0A2P6NWT0"/>
<gene>
    <name evidence="2" type="ORF">PROFUN_03339</name>
</gene>
<evidence type="ECO:0000313" key="2">
    <source>
        <dbReference type="EMBL" id="PRP88425.1"/>
    </source>
</evidence>
<dbReference type="SUPFAM" id="SSF52047">
    <property type="entry name" value="RNI-like"/>
    <property type="match status" value="1"/>
</dbReference>
<sequence length="306" mass="35135">MEPFRRSSFLYPFLSCKNASTLKRSVDNLFISLSLGFTRLKEHLSHSNCSLTTLGLWDGSVSVDGAQAIAEALKLNNSINHLYLDRNNIGNEGVLAIVQSLRVNRSISNLHLSRNGITDEGAKAIAEIVQENPSIFLVDLSLNDVKDLRILHQIETRCNYNRNTHPIHKIHTNKASRENELTLYTINIADVERCIDDKTDIIFSVSERINNLDHKEKALTSQLEEQRTQVLDIQSQIQILLEEVDKREKMMETISDEVVGAQREGFRLKQNKERLTREMQIQTEGLEQMKQGMRQMSDRYHNLYSQ</sequence>
<name>A0A2P6NWT0_9EUKA</name>
<dbReference type="InParanoid" id="A0A2P6NWT0"/>
<dbReference type="PANTHER" id="PTHR24114:SF2">
    <property type="entry name" value="F-BOX DOMAIN-CONTAINING PROTEIN-RELATED"/>
    <property type="match status" value="1"/>
</dbReference>
<dbReference type="PANTHER" id="PTHR24114">
    <property type="entry name" value="LEUCINE RICH REPEAT FAMILY PROTEIN"/>
    <property type="match status" value="1"/>
</dbReference>
<keyword evidence="3" id="KW-1185">Reference proteome</keyword>
<dbReference type="SMART" id="SM00368">
    <property type="entry name" value="LRR_RI"/>
    <property type="match status" value="3"/>
</dbReference>
<organism evidence="2 3">
    <name type="scientific">Planoprotostelium fungivorum</name>
    <dbReference type="NCBI Taxonomy" id="1890364"/>
    <lineage>
        <taxon>Eukaryota</taxon>
        <taxon>Amoebozoa</taxon>
        <taxon>Evosea</taxon>
        <taxon>Variosea</taxon>
        <taxon>Cavosteliida</taxon>
        <taxon>Cavosteliaceae</taxon>
        <taxon>Planoprotostelium</taxon>
    </lineage>
</organism>
<dbReference type="InterPro" id="IPR032675">
    <property type="entry name" value="LRR_dom_sf"/>
</dbReference>
<keyword evidence="1" id="KW-0175">Coiled coil</keyword>
<protein>
    <submittedName>
        <fullName evidence="2">Uncharacterized protein</fullName>
    </submittedName>
</protein>
<proteinExistence type="predicted"/>
<dbReference type="InterPro" id="IPR052394">
    <property type="entry name" value="LRR-containing"/>
</dbReference>
<dbReference type="EMBL" id="MDYQ01000011">
    <property type="protein sequence ID" value="PRP88425.1"/>
    <property type="molecule type" value="Genomic_DNA"/>
</dbReference>
<dbReference type="AlphaFoldDB" id="A0A2P6NWT0"/>
<dbReference type="Proteomes" id="UP000241769">
    <property type="component" value="Unassembled WGS sequence"/>
</dbReference>
<reference evidence="2 3" key="1">
    <citation type="journal article" date="2018" name="Genome Biol. Evol.">
        <title>Multiple Roots of Fruiting Body Formation in Amoebozoa.</title>
        <authorList>
            <person name="Hillmann F."/>
            <person name="Forbes G."/>
            <person name="Novohradska S."/>
            <person name="Ferling I."/>
            <person name="Riege K."/>
            <person name="Groth M."/>
            <person name="Westermann M."/>
            <person name="Marz M."/>
            <person name="Spaller T."/>
            <person name="Winckler T."/>
            <person name="Schaap P."/>
            <person name="Glockner G."/>
        </authorList>
    </citation>
    <scope>NUCLEOTIDE SEQUENCE [LARGE SCALE GENOMIC DNA]</scope>
    <source>
        <strain evidence="2 3">Jena</strain>
    </source>
</reference>
<dbReference type="OrthoDB" id="18325at2759"/>
<evidence type="ECO:0000313" key="3">
    <source>
        <dbReference type="Proteomes" id="UP000241769"/>
    </source>
</evidence>
<feature type="coiled-coil region" evidence="1">
    <location>
        <begin position="209"/>
        <end position="243"/>
    </location>
</feature>
<dbReference type="Pfam" id="PF13516">
    <property type="entry name" value="LRR_6"/>
    <property type="match status" value="2"/>
</dbReference>
<dbReference type="Gene3D" id="3.80.10.10">
    <property type="entry name" value="Ribonuclease Inhibitor"/>
    <property type="match status" value="1"/>
</dbReference>
<evidence type="ECO:0000256" key="1">
    <source>
        <dbReference type="SAM" id="Coils"/>
    </source>
</evidence>
<accession>A0A2P6NWT0</accession>